<evidence type="ECO:0000313" key="2">
    <source>
        <dbReference type="Proteomes" id="UP000326453"/>
    </source>
</evidence>
<name>A0AAE6NUR9_PARPN</name>
<evidence type="ECO:0000313" key="1">
    <source>
        <dbReference type="EMBL" id="QFG36233.1"/>
    </source>
</evidence>
<dbReference type="KEGG" id="ppan:ESD82_08315"/>
<dbReference type="EMBL" id="CP044425">
    <property type="protein sequence ID" value="QFG36233.1"/>
    <property type="molecule type" value="Genomic_DNA"/>
</dbReference>
<organism evidence="1 2">
    <name type="scientific">Paracoccus pantotrophus</name>
    <name type="common">Thiosphaera pantotropha</name>
    <dbReference type="NCBI Taxonomy" id="82367"/>
    <lineage>
        <taxon>Bacteria</taxon>
        <taxon>Pseudomonadati</taxon>
        <taxon>Pseudomonadota</taxon>
        <taxon>Alphaproteobacteria</taxon>
        <taxon>Rhodobacterales</taxon>
        <taxon>Paracoccaceae</taxon>
        <taxon>Paracoccus</taxon>
    </lineage>
</organism>
<geneLocation type="plasmid" evidence="2">
    <name>ppan2</name>
</geneLocation>
<evidence type="ECO:0008006" key="3">
    <source>
        <dbReference type="Google" id="ProtNLM"/>
    </source>
</evidence>
<dbReference type="Proteomes" id="UP000326453">
    <property type="component" value="Plasmid pPAN2"/>
</dbReference>
<accession>A0AAE6NUR9</accession>
<proteinExistence type="predicted"/>
<gene>
    <name evidence="1" type="ORF">ESD82_08315</name>
</gene>
<sequence>MARGYRSPGERNRTIWQSRTIRRPVRPERQVMEQMRCNLLFCWFASLGIDGPAWVLTTKMSCRSMARR</sequence>
<protein>
    <recommendedName>
        <fullName evidence="3">Transposase</fullName>
    </recommendedName>
</protein>
<reference evidence="1 2" key="1">
    <citation type="submission" date="2019-01" db="EMBL/GenBank/DDBJ databases">
        <title>Complete Genome Sequence and Annotation of the Paracoccus pantotrophus type strain DSM 2944.</title>
        <authorList>
            <person name="Bockwoldt J.A."/>
            <person name="Zimmermann M."/>
            <person name="Tiso T."/>
            <person name="Blank L.M."/>
        </authorList>
    </citation>
    <scope>NUCLEOTIDE SEQUENCE [LARGE SCALE GENOMIC DNA]</scope>
    <source>
        <strain evidence="1 2">DSM 2944</strain>
        <plasmid evidence="2">ppan2</plasmid>
    </source>
</reference>
<dbReference type="AlphaFoldDB" id="A0AAE6NUR9"/>
<keyword evidence="1" id="KW-0614">Plasmid</keyword>